<evidence type="ECO:0000256" key="1">
    <source>
        <dbReference type="SAM" id="Coils"/>
    </source>
</evidence>
<keyword evidence="3" id="KW-1185">Reference proteome</keyword>
<feature type="coiled-coil region" evidence="1">
    <location>
        <begin position="377"/>
        <end position="411"/>
    </location>
</feature>
<gene>
    <name evidence="2" type="ORF">ECRASSUSDP1_LOCUS3280</name>
</gene>
<sequence length="534" mass="60714">MISTKRKSLLCYSVAKNDKKPFNTKKNMNSFARTKCDESLCNSTQAENTSMFFTSKKLSTNHPRLSPRTLLSISSKRQPKNRLDYIRGSLQKNSSKEHLSTSRNCFMAKSSIKSYSMHGEYLVKSMKKSQNSMQPSCSKAAYKIPSSIIKSRNKKLYDKSHTFEKEPFDLEEATSEMLDVQKESKIQIPVRFRSRESLMKFGDRKPCNMTQNSINNPTTRLQKELKPSQDLIKSRQTPVKSCEKDLNESSKLDAASVLKLLKKSLNRKLEEPFPDEALDEGSQEFLKNDIGIQYSPPGVTKAPDSSPLEIQMNSLDFSAITESQHDFQNKDTESIDIGISTAEILKLKDAAVNTDPSKTKDTQTCQHCMTPFDSDKLTALEKKVQELEANLSQANDRISNLTIELHEEKLKNIKISCSTASDESKKIDSGSFEKLLIKPIRIPETPLKKHRSSDLSIRNRLHKIAMETIEDAEFEKLEAQAVREAKMDIKSPTFSLKDKKKALHQTFMELKCQRPLLSPTLREKALPKRSLHNC</sequence>
<comment type="caution">
    <text evidence="2">The sequence shown here is derived from an EMBL/GenBank/DDBJ whole genome shotgun (WGS) entry which is preliminary data.</text>
</comment>
<dbReference type="EMBL" id="CAMPGE010003142">
    <property type="protein sequence ID" value="CAI2361963.1"/>
    <property type="molecule type" value="Genomic_DNA"/>
</dbReference>
<evidence type="ECO:0000313" key="2">
    <source>
        <dbReference type="EMBL" id="CAI2361963.1"/>
    </source>
</evidence>
<name>A0AAD1X3R5_EUPCR</name>
<dbReference type="AlphaFoldDB" id="A0AAD1X3R5"/>
<keyword evidence="1" id="KW-0175">Coiled coil</keyword>
<reference evidence="2" key="1">
    <citation type="submission" date="2023-07" db="EMBL/GenBank/DDBJ databases">
        <authorList>
            <consortium name="AG Swart"/>
            <person name="Singh M."/>
            <person name="Singh A."/>
            <person name="Seah K."/>
            <person name="Emmerich C."/>
        </authorList>
    </citation>
    <scope>NUCLEOTIDE SEQUENCE</scope>
    <source>
        <strain evidence="2">DP1</strain>
    </source>
</reference>
<evidence type="ECO:0000313" key="3">
    <source>
        <dbReference type="Proteomes" id="UP001295684"/>
    </source>
</evidence>
<organism evidence="2 3">
    <name type="scientific">Euplotes crassus</name>
    <dbReference type="NCBI Taxonomy" id="5936"/>
    <lineage>
        <taxon>Eukaryota</taxon>
        <taxon>Sar</taxon>
        <taxon>Alveolata</taxon>
        <taxon>Ciliophora</taxon>
        <taxon>Intramacronucleata</taxon>
        <taxon>Spirotrichea</taxon>
        <taxon>Hypotrichia</taxon>
        <taxon>Euplotida</taxon>
        <taxon>Euplotidae</taxon>
        <taxon>Moneuplotes</taxon>
    </lineage>
</organism>
<protein>
    <submittedName>
        <fullName evidence="2">Uncharacterized protein</fullName>
    </submittedName>
</protein>
<accession>A0AAD1X3R5</accession>
<proteinExistence type="predicted"/>
<dbReference type="Proteomes" id="UP001295684">
    <property type="component" value="Unassembled WGS sequence"/>
</dbReference>